<reference evidence="3" key="1">
    <citation type="submission" date="2023-08" db="EMBL/GenBank/DDBJ databases">
        <title>Black Yeasts Isolated from many extreme environments.</title>
        <authorList>
            <person name="Coleine C."/>
            <person name="Stajich J.E."/>
            <person name="Selbmann L."/>
        </authorList>
    </citation>
    <scope>NUCLEOTIDE SEQUENCE</scope>
    <source>
        <strain evidence="3">CCFEE 5810</strain>
    </source>
</reference>
<evidence type="ECO:0000313" key="3">
    <source>
        <dbReference type="EMBL" id="KAK5698012.1"/>
    </source>
</evidence>
<evidence type="ECO:0000313" key="4">
    <source>
        <dbReference type="Proteomes" id="UP001310594"/>
    </source>
</evidence>
<dbReference type="Proteomes" id="UP001310594">
    <property type="component" value="Unassembled WGS sequence"/>
</dbReference>
<dbReference type="Pfam" id="PF06985">
    <property type="entry name" value="HET"/>
    <property type="match status" value="1"/>
</dbReference>
<dbReference type="PANTHER" id="PTHR33112">
    <property type="entry name" value="DOMAIN PROTEIN, PUTATIVE-RELATED"/>
    <property type="match status" value="1"/>
</dbReference>
<dbReference type="PANTHER" id="PTHR33112:SF12">
    <property type="entry name" value="HETEROKARYON INCOMPATIBILITY DOMAIN-CONTAINING PROTEIN"/>
    <property type="match status" value="1"/>
</dbReference>
<organism evidence="3 4">
    <name type="scientific">Elasticomyces elasticus</name>
    <dbReference type="NCBI Taxonomy" id="574655"/>
    <lineage>
        <taxon>Eukaryota</taxon>
        <taxon>Fungi</taxon>
        <taxon>Dikarya</taxon>
        <taxon>Ascomycota</taxon>
        <taxon>Pezizomycotina</taxon>
        <taxon>Dothideomycetes</taxon>
        <taxon>Dothideomycetidae</taxon>
        <taxon>Mycosphaerellales</taxon>
        <taxon>Teratosphaeriaceae</taxon>
        <taxon>Elasticomyces</taxon>
    </lineage>
</organism>
<accession>A0AAN7ZN05</accession>
<proteinExistence type="predicted"/>
<gene>
    <name evidence="3" type="ORF">LTR97_006972</name>
</gene>
<protein>
    <recommendedName>
        <fullName evidence="2">Heterokaryon incompatibility domain-containing protein</fullName>
    </recommendedName>
</protein>
<name>A0AAN7ZN05_9PEZI</name>
<feature type="domain" description="Heterokaryon incompatibility" evidence="2">
    <location>
        <begin position="417"/>
        <end position="581"/>
    </location>
</feature>
<sequence length="1033" mass="115359">MHGFLPEMDAVAGAGNTEDTGPASDMNLLEQSNEDVNGAPGTMSVAPDGPPPTFTSPDYSNKKPNSVSGTVNTRHLGPTPTLNLPRRSTEETDGLPGASNLAPLLEESDLMESQSPTAVVSPPARANGFRPDPPAKPQSLTAPASSTNGLQPDTAASSLLSPKGPGAQRFAKGVNKIQITRRLSQSKLPPPKVCGRCENLTLTFESFVVDDDAHSTTSRRPSFHGKRVMGTYIEIKDRARATGCELCQLLIKSLDNRPIASSDVPQIDQTAAKCGLFWRVDGRETIRTDDAASPRTVKRTRRLAIEWVADGKACELSYIVLVAPDGLFLPDGTYNPQVGGTIPAQKSTFFLGRKLTSLTVANTELVGKWLNLCREHHPDCKKDHTDLAFRDLQGEACFTVLDVRKMMLCELPEGAEYVALSYTWGSPDTPRFIVTDSNVLELEQENGVREVLNELPVAIQNAIALTRSLGFDYVWIDSLCIIQYNADSWNANARLMDLIYGYAELTICAADGDGANVGLEALYSSNTEHQKSYRPGAEQQVIVKYPTHGKNDAFLELMLSWPSEAYVACSRWNSRAWTFQERMLSPRCLICVNQRVYYQCNTTTMSEDIFSDEKTEKGSAGWSVELKGAPARTLRRLDTEPVNVYKDCLRMYTSRQLTNESDILSAFDGLAKVLCRSLAHFDKDDGEEGALLFGLPASHFDYALLWQPKEVPTRRHLDSALFPSWSWSGWNCDKGMSYRPAAVAAPEINLHEWLTTHTWITYYIRDSSGHLRLVWDPKAFRQSRECKERWRGYDTPERGWPTSSNPRPQFDFHGRPWNAKLPMRGRMHAKGIGLGPPDMPEKQFDLILHALRGKPRILPPGGKKAKGRDKPFLQFYTWWGRFCVSVEGQDDPLVDTYGSSSESVGKGLKRYAILDRHKDFAGVILLDEKWCLQEDAKKPQEFIAISRARAFDEDEYGSWGLYTEEDEDGGRPWQVYNVLMIVRDDPNKNPHEGNAVAYRRGLGKMYRQAFEHACPDEKGRIPSKSQWKEILLG</sequence>
<evidence type="ECO:0000256" key="1">
    <source>
        <dbReference type="SAM" id="MobiDB-lite"/>
    </source>
</evidence>
<feature type="compositionally biased region" description="Polar residues" evidence="1">
    <location>
        <begin position="55"/>
        <end position="73"/>
    </location>
</feature>
<dbReference type="InterPro" id="IPR010730">
    <property type="entry name" value="HET"/>
</dbReference>
<comment type="caution">
    <text evidence="3">The sequence shown here is derived from an EMBL/GenBank/DDBJ whole genome shotgun (WGS) entry which is preliminary data.</text>
</comment>
<dbReference type="EMBL" id="JAVRQU010000010">
    <property type="protein sequence ID" value="KAK5698012.1"/>
    <property type="molecule type" value="Genomic_DNA"/>
</dbReference>
<feature type="compositionally biased region" description="Polar residues" evidence="1">
    <location>
        <begin position="138"/>
        <end position="160"/>
    </location>
</feature>
<evidence type="ECO:0000259" key="2">
    <source>
        <dbReference type="Pfam" id="PF06985"/>
    </source>
</evidence>
<feature type="region of interest" description="Disordered" evidence="1">
    <location>
        <begin position="12"/>
        <end position="166"/>
    </location>
</feature>
<dbReference type="AlphaFoldDB" id="A0AAN7ZN05"/>